<comment type="subcellular location">
    <subcellularLocation>
        <location evidence="12">Cell inner membrane</location>
    </subcellularLocation>
    <subcellularLocation>
        <location evidence="1">Cell membrane</location>
        <topology evidence="1">Multi-pass membrane protein</topology>
    </subcellularLocation>
</comment>
<feature type="transmembrane region" description="Helical" evidence="12">
    <location>
        <begin position="409"/>
        <end position="432"/>
    </location>
</feature>
<keyword evidence="6 12" id="KW-0812">Transmembrane</keyword>
<protein>
    <submittedName>
        <fullName evidence="14">Cytochrome ubiquinol oxidase subunit I</fullName>
    </submittedName>
</protein>
<keyword evidence="10 12" id="KW-0408">Iron</keyword>
<keyword evidence="4 12" id="KW-1003">Cell membrane</keyword>
<feature type="transmembrane region" description="Helical" evidence="12">
    <location>
        <begin position="359"/>
        <end position="380"/>
    </location>
</feature>
<evidence type="ECO:0000256" key="9">
    <source>
        <dbReference type="ARBA" id="ARBA00022989"/>
    </source>
</evidence>
<feature type="transmembrane region" description="Helical" evidence="12">
    <location>
        <begin position="98"/>
        <end position="121"/>
    </location>
</feature>
<organism evidence="14 15">
    <name type="scientific">Croceibacterium selenioxidans</name>
    <dbReference type="NCBI Taxonomy" id="2838833"/>
    <lineage>
        <taxon>Bacteria</taxon>
        <taxon>Pseudomonadati</taxon>
        <taxon>Pseudomonadota</taxon>
        <taxon>Alphaproteobacteria</taxon>
        <taxon>Sphingomonadales</taxon>
        <taxon>Erythrobacteraceae</taxon>
        <taxon>Croceibacterium</taxon>
    </lineage>
</organism>
<sequence>MFENADALLLARFQFAFTVSFHFIFPAFSIGLASYLAVLEGLWLKTGKPLYLDLFKYWLKIFAITFAMGVVSGIVMSYQFGTNWAVFSDRAGPVIGPLMAYEVLTAFFLEAGFLGVMLFGMEKVGKKLHFAATCMVALGTAVSAFWILSVNSWMQTPVGHEFGANGQFLPGPSWWTIVFNPSFPYRLVHTVIAAYLTTAMVVGAVGAWHLLRDRSNAHARKMFSMAMWMAALVAPVQIFAGDMHGLNTLEHQPVKVMAMEGHFQSHPDGAPLILFGIPDSQANVIHYAIEIPKASSLILKHSLDAPLAGLDTVPEDLHPSVGIVFWSFRIMVGIGLGMLGLGLWSLLARWRGKLYDWPWLHRAALVMGPSGFVAVIAGWVTTEVGRQPWTVYGLLRTADSVSPLDAPAVGLSLLAFVVVYFTVFGVGTWYILRLMNAAPHSHEEGLEHEPAPVRTAGITPAAGQLTADDREGA</sequence>
<comment type="similarity">
    <text evidence="2 12">Belongs to the cytochrome ubiquinol oxidase subunit 1 family.</text>
</comment>
<proteinExistence type="inferred from homology"/>
<dbReference type="InterPro" id="IPR002585">
    <property type="entry name" value="Cyt-d_ubiquinol_oxidase_su_1"/>
</dbReference>
<dbReference type="Pfam" id="PF01654">
    <property type="entry name" value="Cyt_bd_oxida_I"/>
    <property type="match status" value="1"/>
</dbReference>
<evidence type="ECO:0000256" key="7">
    <source>
        <dbReference type="ARBA" id="ARBA00022723"/>
    </source>
</evidence>
<evidence type="ECO:0000256" key="10">
    <source>
        <dbReference type="ARBA" id="ARBA00023004"/>
    </source>
</evidence>
<dbReference type="EMBL" id="JAHFVK010000001">
    <property type="protein sequence ID" value="MBT2133930.1"/>
    <property type="molecule type" value="Genomic_DNA"/>
</dbReference>
<keyword evidence="11 12" id="KW-0472">Membrane</keyword>
<dbReference type="PANTHER" id="PTHR30365:SF14">
    <property type="entry name" value="CYTOCHROME BD MENAQUINOL OXIDASE SUBUNIT I-RELATED"/>
    <property type="match status" value="1"/>
</dbReference>
<feature type="transmembrane region" description="Helical" evidence="12">
    <location>
        <begin position="15"/>
        <end position="36"/>
    </location>
</feature>
<name>A0ABS5W2F0_9SPHN</name>
<reference evidence="14 15" key="1">
    <citation type="submission" date="2021-05" db="EMBL/GenBank/DDBJ databases">
        <title>Croceibacterium sp. LX-88 genome sequence.</title>
        <authorList>
            <person name="Luo X."/>
        </authorList>
    </citation>
    <scope>NUCLEOTIDE SEQUENCE [LARGE SCALE GENOMIC DNA]</scope>
    <source>
        <strain evidence="14 15">LX-88</strain>
    </source>
</reference>
<accession>A0ABS5W2F0</accession>
<feature type="transmembrane region" description="Helical" evidence="12">
    <location>
        <begin position="323"/>
        <end position="347"/>
    </location>
</feature>
<keyword evidence="3 12" id="KW-0813">Transport</keyword>
<keyword evidence="9 12" id="KW-1133">Transmembrane helix</keyword>
<evidence type="ECO:0000256" key="6">
    <source>
        <dbReference type="ARBA" id="ARBA00022692"/>
    </source>
</evidence>
<evidence type="ECO:0000256" key="8">
    <source>
        <dbReference type="ARBA" id="ARBA00022982"/>
    </source>
</evidence>
<comment type="caution">
    <text evidence="14">The sequence shown here is derived from an EMBL/GenBank/DDBJ whole genome shotgun (WGS) entry which is preliminary data.</text>
</comment>
<keyword evidence="15" id="KW-1185">Reference proteome</keyword>
<feature type="transmembrane region" description="Helical" evidence="12">
    <location>
        <begin position="57"/>
        <end position="78"/>
    </location>
</feature>
<feature type="region of interest" description="Disordered" evidence="13">
    <location>
        <begin position="445"/>
        <end position="473"/>
    </location>
</feature>
<dbReference type="RefSeq" id="WP_214535299.1">
    <property type="nucleotide sequence ID" value="NZ_JAHFVK010000001.1"/>
</dbReference>
<dbReference type="PIRSF" id="PIRSF006446">
    <property type="entry name" value="Cyt_quinol_oxidase_1"/>
    <property type="match status" value="1"/>
</dbReference>
<evidence type="ECO:0000256" key="11">
    <source>
        <dbReference type="ARBA" id="ARBA00023136"/>
    </source>
</evidence>
<evidence type="ECO:0000256" key="4">
    <source>
        <dbReference type="ARBA" id="ARBA00022475"/>
    </source>
</evidence>
<evidence type="ECO:0000256" key="1">
    <source>
        <dbReference type="ARBA" id="ARBA00004651"/>
    </source>
</evidence>
<keyword evidence="8 12" id="KW-0249">Electron transport</keyword>
<dbReference type="Proteomes" id="UP000811255">
    <property type="component" value="Unassembled WGS sequence"/>
</dbReference>
<feature type="transmembrane region" description="Helical" evidence="12">
    <location>
        <begin position="187"/>
        <end position="211"/>
    </location>
</feature>
<keyword evidence="5 12" id="KW-0349">Heme</keyword>
<feature type="transmembrane region" description="Helical" evidence="12">
    <location>
        <begin position="223"/>
        <end position="240"/>
    </location>
</feature>
<evidence type="ECO:0000256" key="3">
    <source>
        <dbReference type="ARBA" id="ARBA00022448"/>
    </source>
</evidence>
<feature type="transmembrane region" description="Helical" evidence="12">
    <location>
        <begin position="128"/>
        <end position="148"/>
    </location>
</feature>
<dbReference type="PANTHER" id="PTHR30365">
    <property type="entry name" value="CYTOCHROME D UBIQUINOL OXIDASE"/>
    <property type="match status" value="1"/>
</dbReference>
<evidence type="ECO:0000313" key="15">
    <source>
        <dbReference type="Proteomes" id="UP000811255"/>
    </source>
</evidence>
<evidence type="ECO:0000256" key="13">
    <source>
        <dbReference type="SAM" id="MobiDB-lite"/>
    </source>
</evidence>
<evidence type="ECO:0000256" key="5">
    <source>
        <dbReference type="ARBA" id="ARBA00022617"/>
    </source>
</evidence>
<gene>
    <name evidence="14" type="ORF">KK137_06245</name>
</gene>
<evidence type="ECO:0000256" key="12">
    <source>
        <dbReference type="PIRNR" id="PIRNR006446"/>
    </source>
</evidence>
<evidence type="ECO:0000256" key="2">
    <source>
        <dbReference type="ARBA" id="ARBA00009819"/>
    </source>
</evidence>
<keyword evidence="7 12" id="KW-0479">Metal-binding</keyword>
<evidence type="ECO:0000313" key="14">
    <source>
        <dbReference type="EMBL" id="MBT2133930.1"/>
    </source>
</evidence>